<proteinExistence type="predicted"/>
<dbReference type="Proteomes" id="UP000297295">
    <property type="component" value="Unassembled WGS sequence"/>
</dbReference>
<dbReference type="Gene3D" id="2.60.120.200">
    <property type="match status" value="1"/>
</dbReference>
<reference evidence="2 3" key="1">
    <citation type="submission" date="2017-11" db="EMBL/GenBank/DDBJ databases">
        <title>Isolation and Characterization of Methanogenic Archaea from Saline Meromictic Lake at Siberia.</title>
        <authorList>
            <person name="Shen Y."/>
            <person name="Huang H.-H."/>
            <person name="Lai M.-C."/>
            <person name="Chen S.-C."/>
        </authorList>
    </citation>
    <scope>NUCLEOTIDE SEQUENCE [LARGE SCALE GENOMIC DNA]</scope>
    <source>
        <strain evidence="2 3">SY-01</strain>
    </source>
</reference>
<feature type="domain" description="CARDB" evidence="1">
    <location>
        <begin position="603"/>
        <end position="693"/>
    </location>
</feature>
<evidence type="ECO:0000313" key="3">
    <source>
        <dbReference type="Proteomes" id="UP000297295"/>
    </source>
</evidence>
<comment type="caution">
    <text evidence="2">The sequence shown here is derived from an EMBL/GenBank/DDBJ whole genome shotgun (WGS) entry which is preliminary data.</text>
</comment>
<dbReference type="AlphaFoldDB" id="A0A4E0QSL3"/>
<keyword evidence="3" id="KW-1185">Reference proteome</keyword>
<gene>
    <name evidence="2" type="ORF">CUN85_03715</name>
</gene>
<dbReference type="Gene3D" id="2.60.120.260">
    <property type="entry name" value="Galactose-binding domain-like"/>
    <property type="match status" value="1"/>
</dbReference>
<dbReference type="Pfam" id="PF13385">
    <property type="entry name" value="Laminin_G_3"/>
    <property type="match status" value="1"/>
</dbReference>
<dbReference type="InterPro" id="IPR013783">
    <property type="entry name" value="Ig-like_fold"/>
</dbReference>
<accession>A0A4E0QSL3</accession>
<dbReference type="Pfam" id="PF07705">
    <property type="entry name" value="CARDB"/>
    <property type="match status" value="1"/>
</dbReference>
<evidence type="ECO:0000259" key="1">
    <source>
        <dbReference type="Pfam" id="PF07705"/>
    </source>
</evidence>
<dbReference type="SUPFAM" id="SSF49899">
    <property type="entry name" value="Concanavalin A-like lectins/glucanases"/>
    <property type="match status" value="1"/>
</dbReference>
<protein>
    <recommendedName>
        <fullName evidence="1">CARDB domain-containing protein</fullName>
    </recommendedName>
</protein>
<organism evidence="2 3">
    <name type="scientific">Methanolobus halotolerans</name>
    <dbReference type="NCBI Taxonomy" id="2052935"/>
    <lineage>
        <taxon>Archaea</taxon>
        <taxon>Methanobacteriati</taxon>
        <taxon>Methanobacteriota</taxon>
        <taxon>Stenosarchaea group</taxon>
        <taxon>Methanomicrobia</taxon>
        <taxon>Methanosarcinales</taxon>
        <taxon>Methanosarcinaceae</taxon>
        <taxon>Methanolobus</taxon>
    </lineage>
</organism>
<dbReference type="OrthoDB" id="132101at2157"/>
<name>A0A4E0QSL3_9EURY</name>
<evidence type="ECO:0000313" key="2">
    <source>
        <dbReference type="EMBL" id="TGC10608.1"/>
    </source>
</evidence>
<dbReference type="EMBL" id="PGGK01000003">
    <property type="protein sequence ID" value="TGC10608.1"/>
    <property type="molecule type" value="Genomic_DNA"/>
</dbReference>
<dbReference type="RefSeq" id="WP_135388988.1">
    <property type="nucleotide sequence ID" value="NZ_PGGK01000003.1"/>
</dbReference>
<dbReference type="Gene3D" id="2.60.40.10">
    <property type="entry name" value="Immunoglobulins"/>
    <property type="match status" value="1"/>
</dbReference>
<dbReference type="InterPro" id="IPR011635">
    <property type="entry name" value="CARDB"/>
</dbReference>
<sequence length="854" mass="95650">MSKSIRYLLLSLLVTVILSTSLASASHLGEELVPNYGFEQWESGKPAKWTAPNSDWDIVQVGGEEGNYALMLETDRYTSPTKGVMESESIKVEEDETFLVTTWVESNNALETKVQVKGYDNKRKRWITLKTFYPSSDKQHVFITVPEDITLLCMRLEAGYVDDKDMGNAKSYFDELRIINPSVENAEYYQNEKTISKNMTLTIGSYDLRLSEAVDSKALIQVSSSGKDIDSGVLMPNELIEFKKQDDKYLVFLVDEVFVSSNHSEVRLSQLLAGRAASFLPTIHSIDEKGILLYLLFDENNGLETYDYSGENNHGSIHGAKWTGGMENYALEFDGIDNYVTLGNRNYVDYNQQFTISLWIKADKLNSEEQETIIQQARPDSPYDGLMFRKAKNNNLDIILQQNPDSKLRVNFIDAFSDLDWNLYTLTYDGSLDENGLKLYKNGNEFTSRSVLGNDLAGSIQNELDFEIGRYGKAKQNFKGTIDDIRIYDRALTPQEIKELMSKPLGLSGVSSYQSNMSLEKGMSSPVGNGFQIQYSDTPYLNLALVDGEQTQRYKLANISVGQTLFLKNVSGVPVLRLNVDNISDERLNLSDVWVANEKANVPVLKVKSLDYSEIRAYAPSTVTVTVINSGLKTYLAEGDGSLDLYLGEVKVDNRKLSKDLAPGETLDYSFELNSETAGENELRAVISTDYGVESSTSTVKIEPPVNPPVSGIPLYVKETESGIDLHMALKGPGIKGESWQDNAQISIGIVNSLGSNTFYEGSYTISGTARTIEVPYEEFYQGDERYFVTVEFREAENSVVAKIAGEDGIYDPPNNSYLMALLLVPLGTFAIRKKYFGKMNKEKQQLEENTERE</sequence>
<dbReference type="InterPro" id="IPR013320">
    <property type="entry name" value="ConA-like_dom_sf"/>
</dbReference>